<evidence type="ECO:0000313" key="4">
    <source>
        <dbReference type="Proteomes" id="UP000659904"/>
    </source>
</evidence>
<feature type="transmembrane region" description="Helical" evidence="2">
    <location>
        <begin position="202"/>
        <end position="221"/>
    </location>
</feature>
<dbReference type="RefSeq" id="WP_120316852.1">
    <property type="nucleotide sequence ID" value="NZ_BONH01000015.1"/>
</dbReference>
<organism evidence="3 4">
    <name type="scientific">Catellatospora citrea</name>
    <dbReference type="NCBI Taxonomy" id="53366"/>
    <lineage>
        <taxon>Bacteria</taxon>
        <taxon>Bacillati</taxon>
        <taxon>Actinomycetota</taxon>
        <taxon>Actinomycetes</taxon>
        <taxon>Micromonosporales</taxon>
        <taxon>Micromonosporaceae</taxon>
        <taxon>Catellatospora</taxon>
    </lineage>
</organism>
<feature type="region of interest" description="Disordered" evidence="1">
    <location>
        <begin position="1"/>
        <end position="30"/>
    </location>
</feature>
<dbReference type="Proteomes" id="UP000659904">
    <property type="component" value="Unassembled WGS sequence"/>
</dbReference>
<feature type="transmembrane region" description="Helical" evidence="2">
    <location>
        <begin position="35"/>
        <end position="54"/>
    </location>
</feature>
<evidence type="ECO:0000256" key="2">
    <source>
        <dbReference type="SAM" id="Phobius"/>
    </source>
</evidence>
<keyword evidence="2" id="KW-1133">Transmembrane helix</keyword>
<feature type="transmembrane region" description="Helical" evidence="2">
    <location>
        <begin position="135"/>
        <end position="154"/>
    </location>
</feature>
<feature type="transmembrane region" description="Helical" evidence="2">
    <location>
        <begin position="74"/>
        <end position="94"/>
    </location>
</feature>
<dbReference type="AlphaFoldDB" id="A0A8J3KE24"/>
<dbReference type="EMBL" id="BONH01000015">
    <property type="protein sequence ID" value="GIF98356.1"/>
    <property type="molecule type" value="Genomic_DNA"/>
</dbReference>
<proteinExistence type="predicted"/>
<feature type="transmembrane region" description="Helical" evidence="2">
    <location>
        <begin position="241"/>
        <end position="264"/>
    </location>
</feature>
<keyword evidence="2" id="KW-0812">Transmembrane</keyword>
<evidence type="ECO:0000256" key="1">
    <source>
        <dbReference type="SAM" id="MobiDB-lite"/>
    </source>
</evidence>
<gene>
    <name evidence="3" type="ORF">Cci01nite_34500</name>
</gene>
<evidence type="ECO:0000313" key="3">
    <source>
        <dbReference type="EMBL" id="GIF98356.1"/>
    </source>
</evidence>
<sequence length="318" mass="32357">MTEPAIATSAHPQRKAGTQPPAAPEAPRTPSTTGWLAFSALAWLLVTLLFYRTAFTGEAGDWSLVMAAILLPQVIQANLLAGAAVGLWSTLALGRRKPWAERGAGRWAVGTAAGLLTGTLASGAVLLAYGMSARAVGVVAIAVGVAGALGGALGAIRPARILAAGLSATLLVLVFLNVVALFSTPLLNAFGSGDTAAERYSANGLLAGTTAVIAGLLAGLVAHWRIRRAAARTGDTPKWPVYLAAGASAGLLLIVAEFCTRLGVARLLSLAEADISADSEILSFIAASRLNTGLVVLFVGAITTTIAYGRTLPKAVRD</sequence>
<feature type="transmembrane region" description="Helical" evidence="2">
    <location>
        <begin position="106"/>
        <end position="129"/>
    </location>
</feature>
<comment type="caution">
    <text evidence="3">The sequence shown here is derived from an EMBL/GenBank/DDBJ whole genome shotgun (WGS) entry which is preliminary data.</text>
</comment>
<feature type="transmembrane region" description="Helical" evidence="2">
    <location>
        <begin position="161"/>
        <end position="182"/>
    </location>
</feature>
<name>A0A8J3KE24_9ACTN</name>
<protein>
    <submittedName>
        <fullName evidence="3">Uncharacterized protein</fullName>
    </submittedName>
</protein>
<reference evidence="3 4" key="1">
    <citation type="submission" date="2021-01" db="EMBL/GenBank/DDBJ databases">
        <title>Whole genome shotgun sequence of Catellatospora citrea NBRC 14495.</title>
        <authorList>
            <person name="Komaki H."/>
            <person name="Tamura T."/>
        </authorList>
    </citation>
    <scope>NUCLEOTIDE SEQUENCE [LARGE SCALE GENOMIC DNA]</scope>
    <source>
        <strain evidence="3 4">NBRC 14495</strain>
    </source>
</reference>
<feature type="transmembrane region" description="Helical" evidence="2">
    <location>
        <begin position="284"/>
        <end position="308"/>
    </location>
</feature>
<keyword evidence="2" id="KW-0472">Membrane</keyword>
<keyword evidence="4" id="KW-1185">Reference proteome</keyword>
<accession>A0A8J3KE24</accession>